<comment type="caution">
    <text evidence="8">The sequence shown here is derived from an EMBL/GenBank/DDBJ whole genome shotgun (WGS) entry which is preliminary data.</text>
</comment>
<evidence type="ECO:0000256" key="4">
    <source>
        <dbReference type="ARBA" id="ARBA00022989"/>
    </source>
</evidence>
<name>A0ABS9BFP8_9BACT</name>
<comment type="similarity">
    <text evidence="2">Belongs to the EamA transporter family.</text>
</comment>
<feature type="transmembrane region" description="Helical" evidence="6">
    <location>
        <begin position="65"/>
        <end position="84"/>
    </location>
</feature>
<evidence type="ECO:0000256" key="1">
    <source>
        <dbReference type="ARBA" id="ARBA00004141"/>
    </source>
</evidence>
<evidence type="ECO:0000256" key="3">
    <source>
        <dbReference type="ARBA" id="ARBA00022692"/>
    </source>
</evidence>
<dbReference type="PANTHER" id="PTHR32322">
    <property type="entry name" value="INNER MEMBRANE TRANSPORTER"/>
    <property type="match status" value="1"/>
</dbReference>
<dbReference type="PANTHER" id="PTHR32322:SF2">
    <property type="entry name" value="EAMA DOMAIN-CONTAINING PROTEIN"/>
    <property type="match status" value="1"/>
</dbReference>
<feature type="domain" description="EamA" evidence="7">
    <location>
        <begin position="5"/>
        <end position="137"/>
    </location>
</feature>
<protein>
    <submittedName>
        <fullName evidence="8">EamA family transporter</fullName>
    </submittedName>
</protein>
<dbReference type="InterPro" id="IPR000620">
    <property type="entry name" value="EamA_dom"/>
</dbReference>
<dbReference type="InterPro" id="IPR037185">
    <property type="entry name" value="EmrE-like"/>
</dbReference>
<feature type="transmembrane region" description="Helical" evidence="6">
    <location>
        <begin position="121"/>
        <end position="139"/>
    </location>
</feature>
<accession>A0ABS9BFP8</accession>
<sequence length="299" mass="32397">MPVKVILAFAAVYLIWGSTYLAAQFGLATIPPYLMGAMRFAIAGLILLAWSFFNKKPMPGKRAIIINSVGGILMLVGGSGSVLWSQQYLGSGLAAILVASLPIWFVLLDRKQWSYYFGDKRVIMGVILGFFGILLLFGAGVRNGLQAEKGWMQVIGIGVILLGCIAWTIGSLYVKYKAVQVDVATSAGIQLFSAGLFSLIPSFITGEWNGFEWSQVSTGGWLSLLYLTIPGSVIAFMSYIYLLAVRPAAQAGTYAYVNPVIAVLLGVLFAHETVSGWQVLGLITILLSVLMINWSNYKK</sequence>
<feature type="transmembrane region" description="Helical" evidence="6">
    <location>
        <begin position="151"/>
        <end position="174"/>
    </location>
</feature>
<keyword evidence="4 6" id="KW-1133">Transmembrane helix</keyword>
<evidence type="ECO:0000313" key="8">
    <source>
        <dbReference type="EMBL" id="MCF1713664.1"/>
    </source>
</evidence>
<feature type="transmembrane region" description="Helical" evidence="6">
    <location>
        <begin position="33"/>
        <end position="53"/>
    </location>
</feature>
<evidence type="ECO:0000256" key="6">
    <source>
        <dbReference type="SAM" id="Phobius"/>
    </source>
</evidence>
<feature type="transmembrane region" description="Helical" evidence="6">
    <location>
        <begin position="251"/>
        <end position="270"/>
    </location>
</feature>
<dbReference type="InterPro" id="IPR050638">
    <property type="entry name" value="AA-Vitamin_Transporters"/>
</dbReference>
<dbReference type="EMBL" id="JAKEVY010000001">
    <property type="protein sequence ID" value="MCF1713664.1"/>
    <property type="molecule type" value="Genomic_DNA"/>
</dbReference>
<feature type="domain" description="EamA" evidence="7">
    <location>
        <begin position="155"/>
        <end position="293"/>
    </location>
</feature>
<keyword evidence="3 6" id="KW-0812">Transmembrane</keyword>
<dbReference type="Proteomes" id="UP001200145">
    <property type="component" value="Unassembled WGS sequence"/>
</dbReference>
<gene>
    <name evidence="8" type="ORF">L0U88_03350</name>
</gene>
<reference evidence="8 9" key="1">
    <citation type="submission" date="2022-01" db="EMBL/GenBank/DDBJ databases">
        <title>Flavihumibacter sp. nov., isolated from sediment of a river.</title>
        <authorList>
            <person name="Liu H."/>
        </authorList>
    </citation>
    <scope>NUCLEOTIDE SEQUENCE [LARGE SCALE GENOMIC DNA]</scope>
    <source>
        <strain evidence="8 9">RY-1</strain>
    </source>
</reference>
<dbReference type="SUPFAM" id="SSF103481">
    <property type="entry name" value="Multidrug resistance efflux transporter EmrE"/>
    <property type="match status" value="2"/>
</dbReference>
<comment type="subcellular location">
    <subcellularLocation>
        <location evidence="1">Membrane</location>
        <topology evidence="1">Multi-pass membrane protein</topology>
    </subcellularLocation>
</comment>
<evidence type="ECO:0000256" key="2">
    <source>
        <dbReference type="ARBA" id="ARBA00007362"/>
    </source>
</evidence>
<proteinExistence type="inferred from homology"/>
<dbReference type="Gene3D" id="1.10.3730.20">
    <property type="match status" value="1"/>
</dbReference>
<dbReference type="RefSeq" id="WP_234864192.1">
    <property type="nucleotide sequence ID" value="NZ_JAKEVY010000001.1"/>
</dbReference>
<evidence type="ECO:0000256" key="5">
    <source>
        <dbReference type="ARBA" id="ARBA00023136"/>
    </source>
</evidence>
<evidence type="ECO:0000259" key="7">
    <source>
        <dbReference type="Pfam" id="PF00892"/>
    </source>
</evidence>
<dbReference type="Pfam" id="PF00892">
    <property type="entry name" value="EamA"/>
    <property type="match status" value="2"/>
</dbReference>
<keyword evidence="5 6" id="KW-0472">Membrane</keyword>
<feature type="transmembrane region" description="Helical" evidence="6">
    <location>
        <begin position="90"/>
        <end position="109"/>
    </location>
</feature>
<organism evidence="8 9">
    <name type="scientific">Flavihumibacter fluminis</name>
    <dbReference type="NCBI Taxonomy" id="2909236"/>
    <lineage>
        <taxon>Bacteria</taxon>
        <taxon>Pseudomonadati</taxon>
        <taxon>Bacteroidota</taxon>
        <taxon>Chitinophagia</taxon>
        <taxon>Chitinophagales</taxon>
        <taxon>Chitinophagaceae</taxon>
        <taxon>Flavihumibacter</taxon>
    </lineage>
</organism>
<evidence type="ECO:0000313" key="9">
    <source>
        <dbReference type="Proteomes" id="UP001200145"/>
    </source>
</evidence>
<feature type="transmembrane region" description="Helical" evidence="6">
    <location>
        <begin position="224"/>
        <end position="244"/>
    </location>
</feature>
<keyword evidence="9" id="KW-1185">Reference proteome</keyword>
<feature type="transmembrane region" description="Helical" evidence="6">
    <location>
        <begin position="276"/>
        <end position="294"/>
    </location>
</feature>
<feature type="transmembrane region" description="Helical" evidence="6">
    <location>
        <begin position="181"/>
        <end position="204"/>
    </location>
</feature>